<gene>
    <name evidence="2" type="ORF">AKJ09_10287</name>
</gene>
<evidence type="ECO:0000313" key="3">
    <source>
        <dbReference type="Proteomes" id="UP000064967"/>
    </source>
</evidence>
<dbReference type="Proteomes" id="UP000064967">
    <property type="component" value="Chromosome"/>
</dbReference>
<dbReference type="PANTHER" id="PTHR33387:SF3">
    <property type="entry name" value="DUF985 DOMAIN-CONTAINING PROTEIN"/>
    <property type="match status" value="1"/>
</dbReference>
<dbReference type="EMBL" id="CP012333">
    <property type="protein sequence ID" value="AKV03624.1"/>
    <property type="molecule type" value="Genomic_DNA"/>
</dbReference>
<reference evidence="2 3" key="1">
    <citation type="submission" date="2015-08" db="EMBL/GenBank/DDBJ databases">
        <authorList>
            <person name="Babu N.S."/>
            <person name="Beckwith C.J."/>
            <person name="Beseler K.G."/>
            <person name="Brison A."/>
            <person name="Carone J.V."/>
            <person name="Caskin T.P."/>
            <person name="Diamond M."/>
            <person name="Durham M.E."/>
            <person name="Foxe J.M."/>
            <person name="Go M."/>
            <person name="Henderson B.A."/>
            <person name="Jones I.B."/>
            <person name="McGettigan J.A."/>
            <person name="Micheletti S.J."/>
            <person name="Nasrallah M.E."/>
            <person name="Ortiz D."/>
            <person name="Piller C.R."/>
            <person name="Privatt S.R."/>
            <person name="Schneider S.L."/>
            <person name="Sharp S."/>
            <person name="Smith T.C."/>
            <person name="Stanton J.D."/>
            <person name="Ullery H.E."/>
            <person name="Wilson R.J."/>
            <person name="Serrano M.G."/>
            <person name="Buck G."/>
            <person name="Lee V."/>
            <person name="Wang Y."/>
            <person name="Carvalho R."/>
            <person name="Voegtly L."/>
            <person name="Shi R."/>
            <person name="Duckworth R."/>
            <person name="Johnson A."/>
            <person name="Loviza R."/>
            <person name="Walstead R."/>
            <person name="Shah Z."/>
            <person name="Kiflezghi M."/>
            <person name="Wade K."/>
            <person name="Ball S.L."/>
            <person name="Bradley K.W."/>
            <person name="Asai D.J."/>
            <person name="Bowman C.A."/>
            <person name="Russell D.A."/>
            <person name="Pope W.H."/>
            <person name="Jacobs-Sera D."/>
            <person name="Hendrix R.W."/>
            <person name="Hatfull G.F."/>
        </authorList>
    </citation>
    <scope>NUCLEOTIDE SEQUENCE [LARGE SCALE GENOMIC DNA]</scope>
    <source>
        <strain evidence="2 3">DSM 27648</strain>
    </source>
</reference>
<proteinExistence type="predicted"/>
<dbReference type="SUPFAM" id="SSF51182">
    <property type="entry name" value="RmlC-like cupins"/>
    <property type="match status" value="1"/>
</dbReference>
<dbReference type="Gene3D" id="2.60.120.10">
    <property type="entry name" value="Jelly Rolls"/>
    <property type="match status" value="1"/>
</dbReference>
<accession>A0A0K1QCZ9</accession>
<dbReference type="STRING" id="1391654.AKJ09_10287"/>
<dbReference type="AlphaFoldDB" id="A0A0K1QCZ9"/>
<evidence type="ECO:0000259" key="1">
    <source>
        <dbReference type="Pfam" id="PF06172"/>
    </source>
</evidence>
<feature type="domain" description="DUF985" evidence="1">
    <location>
        <begin position="60"/>
        <end position="194"/>
    </location>
</feature>
<dbReference type="KEGG" id="llu:AKJ09_10287"/>
<dbReference type="Pfam" id="PF06172">
    <property type="entry name" value="Cupin_5"/>
    <property type="match status" value="1"/>
</dbReference>
<dbReference type="CDD" id="cd06121">
    <property type="entry name" value="cupin_YML079wp"/>
    <property type="match status" value="1"/>
</dbReference>
<dbReference type="RefSeq" id="WP_240488865.1">
    <property type="nucleotide sequence ID" value="NZ_CP012333.1"/>
</dbReference>
<dbReference type="InterPro" id="IPR039935">
    <property type="entry name" value="YML079W-like"/>
</dbReference>
<organism evidence="2 3">
    <name type="scientific">Labilithrix luteola</name>
    <dbReference type="NCBI Taxonomy" id="1391654"/>
    <lineage>
        <taxon>Bacteria</taxon>
        <taxon>Pseudomonadati</taxon>
        <taxon>Myxococcota</taxon>
        <taxon>Polyangia</taxon>
        <taxon>Polyangiales</taxon>
        <taxon>Labilitrichaceae</taxon>
        <taxon>Labilithrix</taxon>
    </lineage>
</organism>
<dbReference type="PANTHER" id="PTHR33387">
    <property type="entry name" value="RMLC-LIKE JELLY ROLL FOLD PROTEIN"/>
    <property type="match status" value="1"/>
</dbReference>
<dbReference type="InterPro" id="IPR009327">
    <property type="entry name" value="Cupin_DUF985"/>
</dbReference>
<keyword evidence="3" id="KW-1185">Reference proteome</keyword>
<dbReference type="InterPro" id="IPR014710">
    <property type="entry name" value="RmlC-like_jellyroll"/>
</dbReference>
<evidence type="ECO:0000313" key="2">
    <source>
        <dbReference type="EMBL" id="AKV03624.1"/>
    </source>
</evidence>
<dbReference type="InterPro" id="IPR011051">
    <property type="entry name" value="RmlC_Cupin_sf"/>
</dbReference>
<protein>
    <recommendedName>
        <fullName evidence="1">DUF985 domain-containing protein</fullName>
    </recommendedName>
</protein>
<name>A0A0K1QCZ9_9BACT</name>
<dbReference type="PATRIC" id="fig|1391654.3.peg.10423"/>
<sequence length="219" mass="24023">MASKFDGKRARENMWVTHQNLARAKGGRPPPQFQGIGRVKTAGAAQTNGKPKPMAVEAAELVEKLRLEPHPEGGFFRETHRGSLVLEGLPHGAPRAAHTAIFFLLPTRVFSALHRVKSDEVWHFYDGDPLELHTIDDQGHRVELIGRDLGAGQLPQRVVPAGVWQAAIPSKGSRGFTLCGCTVAPGFDFADFEMPGRAALLERFPDCSDVVKRFTRPST</sequence>